<dbReference type="Gene3D" id="3.90.920.10">
    <property type="entry name" value="DNA primase, PRIM domain"/>
    <property type="match status" value="1"/>
</dbReference>
<comment type="caution">
    <text evidence="4">The sequence shown here is derived from an EMBL/GenBank/DDBJ whole genome shotgun (WGS) entry which is preliminary data.</text>
</comment>
<sequence length="354" mass="39524">MATPAEELDVDGIKVRLTNPDKIYFPKLGSGGTKRKLVEYYMAVGKGPLLNALRDRPTHLQRFPDGIEGEEIYQKRVPQKRPDYLETCVVTFPSGRTADALRVTHPSAIVWAAQMGTVTLHPWQVRCADTEHPDELRIDLDPQPGTGFAEASAIAVEVLKPLLDELGLIGFPKTSGGRGVHVYLRIKPEWDFIAVRRAGIALAREVERRAPDAVTTSWWKEERGERLFIDYNQNARDRTFASAYSARKTPIATVSMPLSWNDLRDADPDDFTIATVPDIVKERGDAMADLDAVAQSIEPLLEMVKADEERGLGDLPYPPNYPKMPGEPPRVQPSKKVAAHWDEKGNRIDPRPTS</sequence>
<evidence type="ECO:0000313" key="5">
    <source>
        <dbReference type="Proteomes" id="UP000220914"/>
    </source>
</evidence>
<dbReference type="InterPro" id="IPR014145">
    <property type="entry name" value="LigD_pol_dom"/>
</dbReference>
<dbReference type="PANTHER" id="PTHR42705">
    <property type="entry name" value="BIFUNCTIONAL NON-HOMOLOGOUS END JOINING PROTEIN LIGD"/>
    <property type="match status" value="1"/>
</dbReference>
<dbReference type="EMBL" id="BLKS01000001">
    <property type="protein sequence ID" value="GFG53933.1"/>
    <property type="molecule type" value="Genomic_DNA"/>
</dbReference>
<protein>
    <submittedName>
        <fullName evidence="4">ATP-dependent DNA ligase</fullName>
    </submittedName>
</protein>
<accession>A0A2A7N5Y2</accession>
<feature type="compositionally biased region" description="Basic and acidic residues" evidence="1">
    <location>
        <begin position="339"/>
        <end position="354"/>
    </location>
</feature>
<dbReference type="PANTHER" id="PTHR42705:SF3">
    <property type="entry name" value="ATP-DEPENDENT DNA LIGASE"/>
    <property type="match status" value="1"/>
</dbReference>
<evidence type="ECO:0000313" key="6">
    <source>
        <dbReference type="Proteomes" id="UP000465302"/>
    </source>
</evidence>
<dbReference type="NCBIfam" id="TIGR02778">
    <property type="entry name" value="ligD_pol"/>
    <property type="match status" value="1"/>
</dbReference>
<evidence type="ECO:0000256" key="1">
    <source>
        <dbReference type="SAM" id="MobiDB-lite"/>
    </source>
</evidence>
<organism evidence="4 5">
    <name type="scientific">Mycolicibacterium agri</name>
    <name type="common">Mycobacterium agri</name>
    <dbReference type="NCBI Taxonomy" id="36811"/>
    <lineage>
        <taxon>Bacteria</taxon>
        <taxon>Bacillati</taxon>
        <taxon>Actinomycetota</taxon>
        <taxon>Actinomycetes</taxon>
        <taxon>Mycobacteriales</taxon>
        <taxon>Mycobacteriaceae</taxon>
        <taxon>Mycolicibacterium</taxon>
    </lineage>
</organism>
<dbReference type="InterPro" id="IPR052171">
    <property type="entry name" value="NHEJ_LigD"/>
</dbReference>
<feature type="region of interest" description="Disordered" evidence="1">
    <location>
        <begin position="310"/>
        <end position="354"/>
    </location>
</feature>
<proteinExistence type="predicted"/>
<keyword evidence="4" id="KW-0436">Ligase</keyword>
<dbReference type="Pfam" id="PF21686">
    <property type="entry name" value="LigD_Prim-Pol"/>
    <property type="match status" value="1"/>
</dbReference>
<dbReference type="Proteomes" id="UP000465302">
    <property type="component" value="Unassembled WGS sequence"/>
</dbReference>
<reference evidence="3" key="3">
    <citation type="submission" date="2020-02" db="EMBL/GenBank/DDBJ databases">
        <authorList>
            <person name="Matsumoto Y."/>
            <person name="Motooka D."/>
            <person name="Nakamura S."/>
        </authorList>
    </citation>
    <scope>NUCLEOTIDE SEQUENCE</scope>
    <source>
        <strain evidence="3">JCM 6377</strain>
    </source>
</reference>
<feature type="domain" description="DNA ligase D polymerase" evidence="2">
    <location>
        <begin position="33"/>
        <end position="286"/>
    </location>
</feature>
<dbReference type="AlphaFoldDB" id="A0A2A7N5Y2"/>
<keyword evidence="5" id="KW-1185">Reference proteome</keyword>
<reference evidence="3 6" key="2">
    <citation type="journal article" date="2019" name="Emerg. Microbes Infect.">
        <title>Comprehensive subspecies identification of 175 nontuberculous mycobacteria species based on 7547 genomic profiles.</title>
        <authorList>
            <person name="Matsumoto Y."/>
            <person name="Kinjo T."/>
            <person name="Motooka D."/>
            <person name="Nabeya D."/>
            <person name="Jung N."/>
            <person name="Uechi K."/>
            <person name="Horii T."/>
            <person name="Iida T."/>
            <person name="Fujita J."/>
            <person name="Nakamura S."/>
        </authorList>
    </citation>
    <scope>NUCLEOTIDE SEQUENCE [LARGE SCALE GENOMIC DNA]</scope>
    <source>
        <strain evidence="3 6">JCM 6377</strain>
    </source>
</reference>
<evidence type="ECO:0000313" key="4">
    <source>
        <dbReference type="EMBL" id="PEG39137.1"/>
    </source>
</evidence>
<dbReference type="EMBL" id="PDCP01000016">
    <property type="protein sequence ID" value="PEG39137.1"/>
    <property type="molecule type" value="Genomic_DNA"/>
</dbReference>
<dbReference type="Proteomes" id="UP000220914">
    <property type="component" value="Unassembled WGS sequence"/>
</dbReference>
<gene>
    <name evidence="3" type="primary">ligD_1</name>
    <name evidence="4" type="ORF">CQY20_11345</name>
    <name evidence="3" type="ORF">MAGR_53740</name>
</gene>
<evidence type="ECO:0000313" key="3">
    <source>
        <dbReference type="EMBL" id="GFG53933.1"/>
    </source>
</evidence>
<name>A0A2A7N5Y2_MYCAG</name>
<dbReference type="OrthoDB" id="4296267at2"/>
<dbReference type="RefSeq" id="WP_097940172.1">
    <property type="nucleotide sequence ID" value="NZ_BLKS01000001.1"/>
</dbReference>
<reference evidence="4 5" key="1">
    <citation type="submission" date="2017-10" db="EMBL/GenBank/DDBJ databases">
        <title>The new phylogeny of genus Mycobacterium.</title>
        <authorList>
            <person name="Tortoli E."/>
            <person name="Trovato A."/>
            <person name="Cirillo D.M."/>
        </authorList>
    </citation>
    <scope>NUCLEOTIDE SEQUENCE [LARGE SCALE GENOMIC DNA]</scope>
    <source>
        <strain evidence="4 5">CCUG37673</strain>
    </source>
</reference>
<feature type="compositionally biased region" description="Pro residues" evidence="1">
    <location>
        <begin position="316"/>
        <end position="331"/>
    </location>
</feature>
<dbReference type="GO" id="GO:0016874">
    <property type="term" value="F:ligase activity"/>
    <property type="evidence" value="ECO:0007669"/>
    <property type="project" value="UniProtKB-KW"/>
</dbReference>
<dbReference type="CDD" id="cd04865">
    <property type="entry name" value="LigD_Pol_like_2"/>
    <property type="match status" value="1"/>
</dbReference>
<evidence type="ECO:0000259" key="2">
    <source>
        <dbReference type="Pfam" id="PF21686"/>
    </source>
</evidence>